<evidence type="ECO:0000259" key="5">
    <source>
        <dbReference type="PROSITE" id="PS50110"/>
    </source>
</evidence>
<dbReference type="PANTHER" id="PTHR43214">
    <property type="entry name" value="TWO-COMPONENT RESPONSE REGULATOR"/>
    <property type="match status" value="1"/>
</dbReference>
<dbReference type="PROSITE" id="PS00622">
    <property type="entry name" value="HTH_LUXR_1"/>
    <property type="match status" value="1"/>
</dbReference>
<evidence type="ECO:0000313" key="7">
    <source>
        <dbReference type="Proteomes" id="UP000033070"/>
    </source>
</evidence>
<dbReference type="InterPro" id="IPR011006">
    <property type="entry name" value="CheY-like_superfamily"/>
</dbReference>
<dbReference type="KEGG" id="fam:OYT1_ch0339"/>
<dbReference type="SUPFAM" id="SSF46894">
    <property type="entry name" value="C-terminal effector domain of the bipartite response regulators"/>
    <property type="match status" value="1"/>
</dbReference>
<dbReference type="PROSITE" id="PS50043">
    <property type="entry name" value="HTH_LUXR_2"/>
    <property type="match status" value="1"/>
</dbReference>
<feature type="domain" description="Response regulatory" evidence="5">
    <location>
        <begin position="10"/>
        <end position="126"/>
    </location>
</feature>
<keyword evidence="2" id="KW-0238">DNA-binding</keyword>
<dbReference type="AlphaFoldDB" id="A0A2Z6G8W3"/>
<dbReference type="GO" id="GO:0003677">
    <property type="term" value="F:DNA binding"/>
    <property type="evidence" value="ECO:0007669"/>
    <property type="project" value="UniProtKB-KW"/>
</dbReference>
<dbReference type="EMBL" id="AP018738">
    <property type="protein sequence ID" value="BBE49912.1"/>
    <property type="molecule type" value="Genomic_DNA"/>
</dbReference>
<dbReference type="CDD" id="cd06170">
    <property type="entry name" value="LuxR_C_like"/>
    <property type="match status" value="1"/>
</dbReference>
<reference evidence="6 7" key="1">
    <citation type="submission" date="2018-06" db="EMBL/GenBank/DDBJ databases">
        <title>OYT1 Genome Sequencing.</title>
        <authorList>
            <person name="Kato S."/>
            <person name="Itoh T."/>
            <person name="Ohkuma M."/>
        </authorList>
    </citation>
    <scope>NUCLEOTIDE SEQUENCE [LARGE SCALE GENOMIC DNA]</scope>
    <source>
        <strain evidence="6 7">OYT1</strain>
    </source>
</reference>
<gene>
    <name evidence="6" type="ORF">OYT1_ch0339</name>
</gene>
<keyword evidence="7" id="KW-1185">Reference proteome</keyword>
<dbReference type="Pfam" id="PF00196">
    <property type="entry name" value="GerE"/>
    <property type="match status" value="1"/>
</dbReference>
<feature type="modified residue" description="4-aspartylphosphate" evidence="3">
    <location>
        <position position="61"/>
    </location>
</feature>
<dbReference type="PROSITE" id="PS50110">
    <property type="entry name" value="RESPONSE_REGULATORY"/>
    <property type="match status" value="1"/>
</dbReference>
<sequence>MQYTETNKAHILIVDDHPIVREGISMLINREAELHVCHEASDINQAMLANKECKHDLAIVDLSLAGLSGLDLLKKLHVDFPDLPVLIMSMHDEAVYAELALKAGARGYLMKQVATSTILHAIRLILSGEIYISDQLRTRLVQKMTGGKSEASPISSLTPTEFEVLHLIGLGLGTGEIAFKMMRSSKTIESHRANIKRKLNLSSASQLTHFAINLVSPIGSAEAKS</sequence>
<keyword evidence="1 3" id="KW-0597">Phosphoprotein</keyword>
<dbReference type="STRING" id="1188319.OYT1_00412"/>
<dbReference type="PANTHER" id="PTHR43214:SF43">
    <property type="entry name" value="TWO-COMPONENT RESPONSE REGULATOR"/>
    <property type="match status" value="1"/>
</dbReference>
<evidence type="ECO:0000256" key="1">
    <source>
        <dbReference type="ARBA" id="ARBA00022553"/>
    </source>
</evidence>
<accession>A0A2Z6G8W3</accession>
<evidence type="ECO:0000313" key="6">
    <source>
        <dbReference type="EMBL" id="BBE49912.1"/>
    </source>
</evidence>
<evidence type="ECO:0000256" key="2">
    <source>
        <dbReference type="ARBA" id="ARBA00023125"/>
    </source>
</evidence>
<dbReference type="OrthoDB" id="9780593at2"/>
<feature type="domain" description="HTH luxR-type" evidence="4">
    <location>
        <begin position="150"/>
        <end position="215"/>
    </location>
</feature>
<evidence type="ECO:0000259" key="4">
    <source>
        <dbReference type="PROSITE" id="PS50043"/>
    </source>
</evidence>
<protein>
    <submittedName>
        <fullName evidence="6">Oxygen regulatory protein NreC</fullName>
    </submittedName>
</protein>
<dbReference type="SMART" id="SM00421">
    <property type="entry name" value="HTH_LUXR"/>
    <property type="match status" value="1"/>
</dbReference>
<dbReference type="Pfam" id="PF00072">
    <property type="entry name" value="Response_reg"/>
    <property type="match status" value="1"/>
</dbReference>
<dbReference type="Proteomes" id="UP000033070">
    <property type="component" value="Chromosome"/>
</dbReference>
<dbReference type="SMART" id="SM00448">
    <property type="entry name" value="REC"/>
    <property type="match status" value="1"/>
</dbReference>
<dbReference type="GO" id="GO:0006355">
    <property type="term" value="P:regulation of DNA-templated transcription"/>
    <property type="evidence" value="ECO:0007669"/>
    <property type="project" value="InterPro"/>
</dbReference>
<dbReference type="Gene3D" id="3.40.50.2300">
    <property type="match status" value="1"/>
</dbReference>
<dbReference type="SUPFAM" id="SSF52172">
    <property type="entry name" value="CheY-like"/>
    <property type="match status" value="1"/>
</dbReference>
<dbReference type="InterPro" id="IPR000792">
    <property type="entry name" value="Tscrpt_reg_LuxR_C"/>
</dbReference>
<dbReference type="CDD" id="cd17535">
    <property type="entry name" value="REC_NarL-like"/>
    <property type="match status" value="1"/>
</dbReference>
<proteinExistence type="predicted"/>
<organism evidence="6 7">
    <name type="scientific">Ferriphaselus amnicola</name>
    <dbReference type="NCBI Taxonomy" id="1188319"/>
    <lineage>
        <taxon>Bacteria</taxon>
        <taxon>Pseudomonadati</taxon>
        <taxon>Pseudomonadota</taxon>
        <taxon>Betaproteobacteria</taxon>
        <taxon>Nitrosomonadales</taxon>
        <taxon>Gallionellaceae</taxon>
        <taxon>Ferriphaselus</taxon>
    </lineage>
</organism>
<dbReference type="GO" id="GO:0000160">
    <property type="term" value="P:phosphorelay signal transduction system"/>
    <property type="evidence" value="ECO:0007669"/>
    <property type="project" value="InterPro"/>
</dbReference>
<dbReference type="InterPro" id="IPR039420">
    <property type="entry name" value="WalR-like"/>
</dbReference>
<dbReference type="InterPro" id="IPR058245">
    <property type="entry name" value="NreC/VraR/RcsB-like_REC"/>
</dbReference>
<name>A0A2Z6G8W3_9PROT</name>
<dbReference type="InterPro" id="IPR016032">
    <property type="entry name" value="Sig_transdc_resp-reg_C-effctor"/>
</dbReference>
<dbReference type="InterPro" id="IPR001789">
    <property type="entry name" value="Sig_transdc_resp-reg_receiver"/>
</dbReference>
<dbReference type="PRINTS" id="PR00038">
    <property type="entry name" value="HTHLUXR"/>
</dbReference>
<evidence type="ECO:0000256" key="3">
    <source>
        <dbReference type="PROSITE-ProRule" id="PRU00169"/>
    </source>
</evidence>